<reference evidence="1" key="1">
    <citation type="submission" date="2021-01" db="EMBL/GenBank/DDBJ databases">
        <authorList>
            <person name="Corre E."/>
            <person name="Pelletier E."/>
            <person name="Niang G."/>
            <person name="Scheremetjew M."/>
            <person name="Finn R."/>
            <person name="Kale V."/>
            <person name="Holt S."/>
            <person name="Cochrane G."/>
            <person name="Meng A."/>
            <person name="Brown T."/>
            <person name="Cohen L."/>
        </authorList>
    </citation>
    <scope>NUCLEOTIDE SEQUENCE</scope>
    <source>
        <strain evidence="1">CCMP1381</strain>
    </source>
</reference>
<name>A0A7S2BZC1_9STRA</name>
<sequence length="125" mass="14538">MRHVRGQSRAEVRGLVRAREDAIKSTTTKVFFFFFFFFKSTHNILKDDDEMRLHEERVWGGRNTTILSRHSNSLPKKQSSEFATKSEPVNVIDFSIQHFICENSLRNQESLIHTGITNIPDALSR</sequence>
<gene>
    <name evidence="1" type="ORF">DSPE1174_LOCUS10943</name>
</gene>
<organism evidence="1">
    <name type="scientific">Octactis speculum</name>
    <dbReference type="NCBI Taxonomy" id="3111310"/>
    <lineage>
        <taxon>Eukaryota</taxon>
        <taxon>Sar</taxon>
        <taxon>Stramenopiles</taxon>
        <taxon>Ochrophyta</taxon>
        <taxon>Dictyochophyceae</taxon>
        <taxon>Dictyochales</taxon>
        <taxon>Dictyochaceae</taxon>
        <taxon>Octactis</taxon>
    </lineage>
</organism>
<dbReference type="AlphaFoldDB" id="A0A7S2BZC1"/>
<evidence type="ECO:0000313" key="1">
    <source>
        <dbReference type="EMBL" id="CAD9410510.1"/>
    </source>
</evidence>
<proteinExistence type="predicted"/>
<dbReference type="EMBL" id="HBGS01021372">
    <property type="protein sequence ID" value="CAD9410510.1"/>
    <property type="molecule type" value="Transcribed_RNA"/>
</dbReference>
<protein>
    <submittedName>
        <fullName evidence="1">Uncharacterized protein</fullName>
    </submittedName>
</protein>
<accession>A0A7S2BZC1</accession>